<dbReference type="PANTHER" id="PTHR46743">
    <property type="entry name" value="TEICHOIC ACIDS EXPORT ATP-BINDING PROTEIN TAGH"/>
    <property type="match status" value="1"/>
</dbReference>
<evidence type="ECO:0000259" key="1">
    <source>
        <dbReference type="PROSITE" id="PS50893"/>
    </source>
</evidence>
<sequence length="236" mass="25947">MGDLMIGFENCTKEFRLDNDHRVILDEATLMFDPSDRVCVLGLPSSGKTTIANLLSGFGRPNAGQVHRSGRISWPLGFAGAFHPSMSGARNIEIIADLAEAPRNWVSAYVAEFSELGDDYYRPLETYSSSMRSRLGFALSMAIPADTYVVDGIVGTGSPSYRAKCEVAFEQKLDNAGMFFVTQSPRIAEKFGRRFAVLKDGDFVLTEDFSAAEKAFEEQLAAQDDLRLLVEGFAND</sequence>
<dbReference type="InterPro" id="IPR003439">
    <property type="entry name" value="ABC_transporter-like_ATP-bd"/>
</dbReference>
<dbReference type="PANTHER" id="PTHR46743:SF2">
    <property type="entry name" value="TEICHOIC ACIDS EXPORT ATP-BINDING PROTEIN TAGH"/>
    <property type="match status" value="1"/>
</dbReference>
<protein>
    <recommendedName>
        <fullName evidence="1">ABC transporter domain-containing protein</fullName>
    </recommendedName>
</protein>
<reference evidence="2 3" key="2">
    <citation type="submission" date="2020-02" db="EMBL/GenBank/DDBJ databases">
        <title>Erythrobacter dongmakensis sp. nov., isolated from a tidal mudflat.</title>
        <authorList>
            <person name="Kim I.S."/>
        </authorList>
    </citation>
    <scope>NUCLEOTIDE SEQUENCE [LARGE SCALE GENOMIC DNA]</scope>
    <source>
        <strain evidence="2 3">GH3-10</strain>
    </source>
</reference>
<dbReference type="PROSITE" id="PS50893">
    <property type="entry name" value="ABC_TRANSPORTER_2"/>
    <property type="match status" value="1"/>
</dbReference>
<dbReference type="RefSeq" id="WP_160484327.1">
    <property type="nucleotide sequence ID" value="NZ_WUBR01000001.1"/>
</dbReference>
<dbReference type="GO" id="GO:0016887">
    <property type="term" value="F:ATP hydrolysis activity"/>
    <property type="evidence" value="ECO:0007669"/>
    <property type="project" value="InterPro"/>
</dbReference>
<keyword evidence="3" id="KW-1185">Reference proteome</keyword>
<reference evidence="2 3" key="1">
    <citation type="submission" date="2019-12" db="EMBL/GenBank/DDBJ databases">
        <authorList>
            <person name="Lee S.D."/>
        </authorList>
    </citation>
    <scope>NUCLEOTIDE SEQUENCE [LARGE SCALE GENOMIC DNA]</scope>
    <source>
        <strain evidence="2 3">GH3-10</strain>
    </source>
</reference>
<gene>
    <name evidence="2" type="ORF">GRF63_01935</name>
</gene>
<dbReference type="AlphaFoldDB" id="A0A844XAG4"/>
<dbReference type="SUPFAM" id="SSF52540">
    <property type="entry name" value="P-loop containing nucleoside triphosphate hydrolases"/>
    <property type="match status" value="1"/>
</dbReference>
<proteinExistence type="predicted"/>
<evidence type="ECO:0000313" key="3">
    <source>
        <dbReference type="Proteomes" id="UP000461409"/>
    </source>
</evidence>
<dbReference type="EMBL" id="WUBR01000001">
    <property type="protein sequence ID" value="MWV26654.1"/>
    <property type="molecule type" value="Genomic_DNA"/>
</dbReference>
<feature type="domain" description="ABC transporter" evidence="1">
    <location>
        <begin position="6"/>
        <end position="225"/>
    </location>
</feature>
<dbReference type="InterPro" id="IPR050683">
    <property type="entry name" value="Bact_Polysacc_Export_ATP-bd"/>
</dbReference>
<organism evidence="2 3">
    <name type="scientific">Aurantiacibacter rhizosphaerae</name>
    <dbReference type="NCBI Taxonomy" id="2691582"/>
    <lineage>
        <taxon>Bacteria</taxon>
        <taxon>Pseudomonadati</taxon>
        <taxon>Pseudomonadota</taxon>
        <taxon>Alphaproteobacteria</taxon>
        <taxon>Sphingomonadales</taxon>
        <taxon>Erythrobacteraceae</taxon>
        <taxon>Aurantiacibacter</taxon>
    </lineage>
</organism>
<dbReference type="GO" id="GO:0005524">
    <property type="term" value="F:ATP binding"/>
    <property type="evidence" value="ECO:0007669"/>
    <property type="project" value="InterPro"/>
</dbReference>
<comment type="caution">
    <text evidence="2">The sequence shown here is derived from an EMBL/GenBank/DDBJ whole genome shotgun (WGS) entry which is preliminary data.</text>
</comment>
<accession>A0A844XAG4</accession>
<dbReference type="Proteomes" id="UP000461409">
    <property type="component" value="Unassembled WGS sequence"/>
</dbReference>
<name>A0A844XAG4_9SPHN</name>
<dbReference type="Gene3D" id="3.40.50.300">
    <property type="entry name" value="P-loop containing nucleotide triphosphate hydrolases"/>
    <property type="match status" value="1"/>
</dbReference>
<dbReference type="InterPro" id="IPR027417">
    <property type="entry name" value="P-loop_NTPase"/>
</dbReference>
<evidence type="ECO:0000313" key="2">
    <source>
        <dbReference type="EMBL" id="MWV26654.1"/>
    </source>
</evidence>